<dbReference type="STRING" id="448385.sce6667"/>
<keyword evidence="3" id="KW-1185">Reference proteome</keyword>
<dbReference type="KEGG" id="scl:sce6667"/>
<dbReference type="InterPro" id="IPR006311">
    <property type="entry name" value="TAT_signal"/>
</dbReference>
<dbReference type="EMBL" id="AM746676">
    <property type="protein sequence ID" value="CAN96836.1"/>
    <property type="molecule type" value="Genomic_DNA"/>
</dbReference>
<evidence type="ECO:0000259" key="1">
    <source>
        <dbReference type="Pfam" id="PF19783"/>
    </source>
</evidence>
<dbReference type="HOGENOM" id="CLU_806318_0_0_7"/>
<dbReference type="BioCyc" id="SCEL448385:SCE_RS34200-MONOMER"/>
<gene>
    <name evidence="2" type="ordered locus">sce6667</name>
</gene>
<evidence type="ECO:0000313" key="2">
    <source>
        <dbReference type="EMBL" id="CAN96836.1"/>
    </source>
</evidence>
<protein>
    <recommendedName>
        <fullName evidence="1">DUF6268 domain-containing protein</fullName>
    </recommendedName>
</protein>
<dbReference type="TCDB" id="9.B.155.2.15">
    <property type="family name" value="the putative beta barrel porin-3 (bbp3) family"/>
</dbReference>
<proteinExistence type="predicted"/>
<dbReference type="Pfam" id="PF19783">
    <property type="entry name" value="DUF6268"/>
    <property type="match status" value="1"/>
</dbReference>
<sequence length="344" mass="36378">MFQSVASSGAACASRFARRRRLACAAAVGGAISPLLAVLAPGVARAQLPDLVDLSAQYMPGAAIEDPRPVRAQISSYEVNANVPIPLGERTFLIPGATYHVEAISYAGAPPGFDELRAFHAVDVPVLFVQLLPHDWSLSLRVAPGLAGDFEAFDGGLVRVSALGLVTHTLSEKLVLGGGALASYSFGSFLPLPAAYVEWTPSPHFRVEAFLPGFASAKLLFSDRVEVGLRADVAGNAYAVRDPRVAGAWPCAAQPADDPATEQDERAARPEQCLDHVAYSVATAGVTLGVRAFSSVWVTAQAGHSLFRRYEPMNDEDDGIPGGGQSIPNVLFFRAGVTWRIPKS</sequence>
<evidence type="ECO:0000313" key="3">
    <source>
        <dbReference type="Proteomes" id="UP000002139"/>
    </source>
</evidence>
<dbReference type="InterPro" id="IPR046235">
    <property type="entry name" value="DUF6268"/>
</dbReference>
<dbReference type="PROSITE" id="PS51318">
    <property type="entry name" value="TAT"/>
    <property type="match status" value="1"/>
</dbReference>
<feature type="domain" description="DUF6268" evidence="1">
    <location>
        <begin position="121"/>
        <end position="240"/>
    </location>
</feature>
<dbReference type="AlphaFoldDB" id="A9GQ22"/>
<reference evidence="2 3" key="1">
    <citation type="journal article" date="2007" name="Nat. Biotechnol.">
        <title>Complete genome sequence of the myxobacterium Sorangium cellulosum.</title>
        <authorList>
            <person name="Schneiker S."/>
            <person name="Perlova O."/>
            <person name="Kaiser O."/>
            <person name="Gerth K."/>
            <person name="Alici A."/>
            <person name="Altmeyer M.O."/>
            <person name="Bartels D."/>
            <person name="Bekel T."/>
            <person name="Beyer S."/>
            <person name="Bode E."/>
            <person name="Bode H.B."/>
            <person name="Bolten C.J."/>
            <person name="Choudhuri J.V."/>
            <person name="Doss S."/>
            <person name="Elnakady Y.A."/>
            <person name="Frank B."/>
            <person name="Gaigalat L."/>
            <person name="Goesmann A."/>
            <person name="Groeger C."/>
            <person name="Gross F."/>
            <person name="Jelsbak L."/>
            <person name="Jelsbak L."/>
            <person name="Kalinowski J."/>
            <person name="Kegler C."/>
            <person name="Knauber T."/>
            <person name="Konietzny S."/>
            <person name="Kopp M."/>
            <person name="Krause L."/>
            <person name="Krug D."/>
            <person name="Linke B."/>
            <person name="Mahmud T."/>
            <person name="Martinez-Arias R."/>
            <person name="McHardy A.C."/>
            <person name="Merai M."/>
            <person name="Meyer F."/>
            <person name="Mormann S."/>
            <person name="Munoz-Dorado J."/>
            <person name="Perez J."/>
            <person name="Pradella S."/>
            <person name="Rachid S."/>
            <person name="Raddatz G."/>
            <person name="Rosenau F."/>
            <person name="Rueckert C."/>
            <person name="Sasse F."/>
            <person name="Scharfe M."/>
            <person name="Schuster S.C."/>
            <person name="Suen G."/>
            <person name="Treuner-Lange A."/>
            <person name="Velicer G.J."/>
            <person name="Vorholter F.-J."/>
            <person name="Weissman K.J."/>
            <person name="Welch R.D."/>
            <person name="Wenzel S.C."/>
            <person name="Whitworth D.E."/>
            <person name="Wilhelm S."/>
            <person name="Wittmann C."/>
            <person name="Bloecker H."/>
            <person name="Puehler A."/>
            <person name="Mueller R."/>
        </authorList>
    </citation>
    <scope>NUCLEOTIDE SEQUENCE [LARGE SCALE GENOMIC DNA]</scope>
    <source>
        <strain evidence="3">So ce56</strain>
    </source>
</reference>
<dbReference type="Proteomes" id="UP000002139">
    <property type="component" value="Chromosome"/>
</dbReference>
<organism evidence="2 3">
    <name type="scientific">Sorangium cellulosum (strain So ce56)</name>
    <name type="common">Polyangium cellulosum (strain So ce56)</name>
    <dbReference type="NCBI Taxonomy" id="448385"/>
    <lineage>
        <taxon>Bacteria</taxon>
        <taxon>Pseudomonadati</taxon>
        <taxon>Myxococcota</taxon>
        <taxon>Polyangia</taxon>
        <taxon>Polyangiales</taxon>
        <taxon>Polyangiaceae</taxon>
        <taxon>Sorangium</taxon>
    </lineage>
</organism>
<accession>A9GQ22</accession>
<name>A9GQ22_SORC5</name>